<dbReference type="Pfam" id="PF24096">
    <property type="entry name" value="DUF7379"/>
    <property type="match status" value="1"/>
</dbReference>
<evidence type="ECO:0000313" key="4">
    <source>
        <dbReference type="EMBL" id="WED64339.1"/>
    </source>
</evidence>
<feature type="transmembrane region" description="Helical" evidence="1">
    <location>
        <begin position="170"/>
        <end position="189"/>
    </location>
</feature>
<dbReference type="InterPro" id="IPR055803">
    <property type="entry name" value="DUF7379"/>
</dbReference>
<feature type="transmembrane region" description="Helical" evidence="1">
    <location>
        <begin position="90"/>
        <end position="109"/>
    </location>
</feature>
<dbReference type="SUPFAM" id="SSF103481">
    <property type="entry name" value="Multidrug resistance efflux transporter EmrE"/>
    <property type="match status" value="2"/>
</dbReference>
<dbReference type="KEGG" id="slom:PXH66_18530"/>
<dbReference type="PANTHER" id="PTHR37946:SF1">
    <property type="entry name" value="SLL1969 PROTEIN"/>
    <property type="match status" value="1"/>
</dbReference>
<accession>A0AAF0CPE6</accession>
<dbReference type="InterPro" id="IPR029058">
    <property type="entry name" value="AB_hydrolase_fold"/>
</dbReference>
<organism evidence="4 5">
    <name type="scientific">Synoicihabitans lomoniglobus</name>
    <dbReference type="NCBI Taxonomy" id="2909285"/>
    <lineage>
        <taxon>Bacteria</taxon>
        <taxon>Pseudomonadati</taxon>
        <taxon>Verrucomicrobiota</taxon>
        <taxon>Opitutia</taxon>
        <taxon>Opitutales</taxon>
        <taxon>Opitutaceae</taxon>
        <taxon>Synoicihabitans</taxon>
    </lineage>
</organism>
<dbReference type="Gene3D" id="3.40.50.1820">
    <property type="entry name" value="alpha/beta hydrolase"/>
    <property type="match status" value="1"/>
</dbReference>
<dbReference type="AlphaFoldDB" id="A0AAF0CPE6"/>
<proteinExistence type="predicted"/>
<gene>
    <name evidence="4" type="ORF">PXH66_18530</name>
</gene>
<dbReference type="Pfam" id="PF00892">
    <property type="entry name" value="EamA"/>
    <property type="match status" value="2"/>
</dbReference>
<feature type="transmembrane region" description="Helical" evidence="1">
    <location>
        <begin position="36"/>
        <end position="53"/>
    </location>
</feature>
<dbReference type="InterPro" id="IPR037185">
    <property type="entry name" value="EmrE-like"/>
</dbReference>
<dbReference type="RefSeq" id="WP_330930996.1">
    <property type="nucleotide sequence ID" value="NZ_CP119075.1"/>
</dbReference>
<sequence>MPVTSAQRSAGLLVVAALFWSTGGLLIKHIDWPPLAVAGGRGLFAALFLIVAGRRWSLRWTRVQWIGAACYATCTVAFCAATKLTTAANAILLQYTAPVWIALFGAWFLGERATRLDWATIVAVLGGMVVFLANGLSVGHLLGDTLGLIAGLGFAAMTIALRYQKDASPLDCIILGNLLAFVVGLPWIVDAPALSGSGALALVTLGVVQLGIPYLMYAYAIRHVTALQAVLIPVIEPLLNPVWVLLALGEKPTPLALVGGAIVLAAVTGRSLFNLSRRTARRPDVRETVVLLHGLGLGGWAMARLARSLRADDYRVINLTYRSRSMPVEQIGAEWLPAQLRRHGIDPQDPAVALHCVTHSMGGLVVRRWLQQHGAPTALRRVVMIAPPNHGTALVDRIGHWLPFRWFTGVNGRRLGTGPHDVPARLGPWPAGPELGIIAGDMNLNPWLASLTGHPGDGKVTIASTRLDGMHDHIVLPHSHTWLQYRREPIAQVHTFLRHGRFAQ</sequence>
<name>A0AAF0CPE6_9BACT</name>
<feature type="transmembrane region" description="Helical" evidence="1">
    <location>
        <begin position="229"/>
        <end position="249"/>
    </location>
</feature>
<dbReference type="SUPFAM" id="SSF53474">
    <property type="entry name" value="alpha/beta-Hydrolases"/>
    <property type="match status" value="1"/>
</dbReference>
<dbReference type="Proteomes" id="UP001218638">
    <property type="component" value="Chromosome"/>
</dbReference>
<feature type="transmembrane region" description="Helical" evidence="1">
    <location>
        <begin position="116"/>
        <end position="133"/>
    </location>
</feature>
<evidence type="ECO:0000256" key="1">
    <source>
        <dbReference type="SAM" id="Phobius"/>
    </source>
</evidence>
<feature type="domain" description="DUF7379" evidence="3">
    <location>
        <begin position="306"/>
        <end position="397"/>
    </location>
</feature>
<feature type="domain" description="EamA" evidence="2">
    <location>
        <begin position="12"/>
        <end position="131"/>
    </location>
</feature>
<dbReference type="GO" id="GO:0016020">
    <property type="term" value="C:membrane"/>
    <property type="evidence" value="ECO:0007669"/>
    <property type="project" value="InterPro"/>
</dbReference>
<dbReference type="PANTHER" id="PTHR37946">
    <property type="entry name" value="SLL1969 PROTEIN"/>
    <property type="match status" value="1"/>
</dbReference>
<evidence type="ECO:0000259" key="2">
    <source>
        <dbReference type="Pfam" id="PF00892"/>
    </source>
</evidence>
<keyword evidence="1" id="KW-0812">Transmembrane</keyword>
<evidence type="ECO:0000313" key="5">
    <source>
        <dbReference type="Proteomes" id="UP001218638"/>
    </source>
</evidence>
<feature type="transmembrane region" description="Helical" evidence="1">
    <location>
        <begin position="145"/>
        <end position="163"/>
    </location>
</feature>
<evidence type="ECO:0000259" key="3">
    <source>
        <dbReference type="Pfam" id="PF24096"/>
    </source>
</evidence>
<keyword evidence="1" id="KW-1133">Transmembrane helix</keyword>
<feature type="transmembrane region" description="Helical" evidence="1">
    <location>
        <begin position="12"/>
        <end position="30"/>
    </location>
</feature>
<protein>
    <submittedName>
        <fullName evidence="4">EamA family transporter</fullName>
    </submittedName>
</protein>
<reference evidence="4" key="1">
    <citation type="submission" date="2023-03" db="EMBL/GenBank/DDBJ databases">
        <title>Lomoglobus Profundus gen. nov., sp. nov., a novel member of the phylum Verrucomicrobia, isolated from deep-marine sediment of South China Sea.</title>
        <authorList>
            <person name="Ahmad T."/>
            <person name="Ishaq S.E."/>
            <person name="Wang F."/>
        </authorList>
    </citation>
    <scope>NUCLEOTIDE SEQUENCE</scope>
    <source>
        <strain evidence="4">LMO-M01</strain>
    </source>
</reference>
<feature type="domain" description="EamA" evidence="2">
    <location>
        <begin position="142"/>
        <end position="268"/>
    </location>
</feature>
<feature type="transmembrane region" description="Helical" evidence="1">
    <location>
        <begin position="195"/>
        <end position="217"/>
    </location>
</feature>
<keyword evidence="1" id="KW-0472">Membrane</keyword>
<dbReference type="EMBL" id="CP119075">
    <property type="protein sequence ID" value="WED64339.1"/>
    <property type="molecule type" value="Genomic_DNA"/>
</dbReference>
<dbReference type="InterPro" id="IPR000620">
    <property type="entry name" value="EamA_dom"/>
</dbReference>
<feature type="transmembrane region" description="Helical" evidence="1">
    <location>
        <begin position="255"/>
        <end position="273"/>
    </location>
</feature>
<keyword evidence="5" id="KW-1185">Reference proteome</keyword>
<feature type="transmembrane region" description="Helical" evidence="1">
    <location>
        <begin position="65"/>
        <end position="84"/>
    </location>
</feature>